<evidence type="ECO:0000256" key="1">
    <source>
        <dbReference type="SAM" id="MobiDB-lite"/>
    </source>
</evidence>
<sequence length="73" mass="7835">MEAVRAPQGSGDLLGDMGAAKAASPSGGYLPSQLFEIDQTMRGKKGNLQLHSWNSLKKSTVDIYNLKKAVSNR</sequence>
<evidence type="ECO:0000313" key="3">
    <source>
        <dbReference type="Proteomes" id="UP000595437"/>
    </source>
</evidence>
<keyword evidence="3" id="KW-1185">Reference proteome</keyword>
<dbReference type="AlphaFoldDB" id="A0A7T8H2V1"/>
<feature type="region of interest" description="Disordered" evidence="1">
    <location>
        <begin position="1"/>
        <end position="26"/>
    </location>
</feature>
<accession>A0A7T8H2V1</accession>
<gene>
    <name evidence="2" type="ORF">FKW44_016942</name>
</gene>
<name>A0A7T8H2V1_CALRO</name>
<evidence type="ECO:0000313" key="2">
    <source>
        <dbReference type="EMBL" id="QQP42322.1"/>
    </source>
</evidence>
<dbReference type="Proteomes" id="UP000595437">
    <property type="component" value="Chromosome 11"/>
</dbReference>
<proteinExistence type="predicted"/>
<organism evidence="2 3">
    <name type="scientific">Caligus rogercresseyi</name>
    <name type="common">Sea louse</name>
    <dbReference type="NCBI Taxonomy" id="217165"/>
    <lineage>
        <taxon>Eukaryota</taxon>
        <taxon>Metazoa</taxon>
        <taxon>Ecdysozoa</taxon>
        <taxon>Arthropoda</taxon>
        <taxon>Crustacea</taxon>
        <taxon>Multicrustacea</taxon>
        <taxon>Hexanauplia</taxon>
        <taxon>Copepoda</taxon>
        <taxon>Siphonostomatoida</taxon>
        <taxon>Caligidae</taxon>
        <taxon>Caligus</taxon>
    </lineage>
</organism>
<dbReference type="EMBL" id="CP045900">
    <property type="protein sequence ID" value="QQP42322.1"/>
    <property type="molecule type" value="Genomic_DNA"/>
</dbReference>
<reference evidence="3" key="1">
    <citation type="submission" date="2021-01" db="EMBL/GenBank/DDBJ databases">
        <title>Caligus Genome Assembly.</title>
        <authorList>
            <person name="Gallardo-Escarate C."/>
        </authorList>
    </citation>
    <scope>NUCLEOTIDE SEQUENCE [LARGE SCALE GENOMIC DNA]</scope>
</reference>
<protein>
    <submittedName>
        <fullName evidence="2">Islet cell autoantigen 1 69kDa</fullName>
    </submittedName>
</protein>